<dbReference type="RefSeq" id="WP_128693798.1">
    <property type="nucleotide sequence ID" value="NZ_LHQS01000002.1"/>
</dbReference>
<dbReference type="OrthoDB" id="105390at2157"/>
<name>A0A498H132_9EURY</name>
<gene>
    <name evidence="1" type="ORF">ABH15_07730</name>
</gene>
<protein>
    <submittedName>
        <fullName evidence="1">Uncharacterized protein</fullName>
    </submittedName>
</protein>
<proteinExistence type="predicted"/>
<evidence type="ECO:0000313" key="1">
    <source>
        <dbReference type="EMBL" id="RXE56067.1"/>
    </source>
</evidence>
<accession>A0A498H132</accession>
<dbReference type="Proteomes" id="UP000290932">
    <property type="component" value="Unassembled WGS sequence"/>
</dbReference>
<keyword evidence="2" id="KW-1185">Reference proteome</keyword>
<evidence type="ECO:0000313" key="2">
    <source>
        <dbReference type="Proteomes" id="UP000290932"/>
    </source>
</evidence>
<reference evidence="1 2" key="1">
    <citation type="journal article" date="2015" name="Int. J. Syst. Evol. Microbiol.">
        <title>Methanoculleus taiwanensis sp. nov., a methanogen isolated from deep marine sediment at the deformation front area near Taiwan.</title>
        <authorList>
            <person name="Weng C.Y."/>
            <person name="Chen S.C."/>
            <person name="Lai M.C."/>
            <person name="Wu S.Y."/>
            <person name="Lin S."/>
            <person name="Yang T.F."/>
            <person name="Chen P.C."/>
        </authorList>
    </citation>
    <scope>NUCLEOTIDE SEQUENCE [LARGE SCALE GENOMIC DNA]</scope>
    <source>
        <strain evidence="1 2">CYW4</strain>
    </source>
</reference>
<dbReference type="EMBL" id="LHQS01000002">
    <property type="protein sequence ID" value="RXE56067.1"/>
    <property type="molecule type" value="Genomic_DNA"/>
</dbReference>
<sequence>MLYTREIIKKLWDAQGYGNLAVWQDGTTRVIAPGEDAGQPLVVLKPMPLVGEFSLLDFALHDAGLLEKVEAAVREAGGEIEREE</sequence>
<organism evidence="1 2">
    <name type="scientific">Methanoculleus taiwanensis</name>
    <dbReference type="NCBI Taxonomy" id="1550565"/>
    <lineage>
        <taxon>Archaea</taxon>
        <taxon>Methanobacteriati</taxon>
        <taxon>Methanobacteriota</taxon>
        <taxon>Stenosarchaea group</taxon>
        <taxon>Methanomicrobia</taxon>
        <taxon>Methanomicrobiales</taxon>
        <taxon>Methanomicrobiaceae</taxon>
        <taxon>Methanoculleus</taxon>
    </lineage>
</organism>
<dbReference type="AlphaFoldDB" id="A0A498H132"/>
<comment type="caution">
    <text evidence="1">The sequence shown here is derived from an EMBL/GenBank/DDBJ whole genome shotgun (WGS) entry which is preliminary data.</text>
</comment>